<organism evidence="1">
    <name type="scientific">Tetraodon nigroviridis</name>
    <name type="common">Spotted green pufferfish</name>
    <name type="synonym">Chelonodon nigroviridis</name>
    <dbReference type="NCBI Taxonomy" id="99883"/>
    <lineage>
        <taxon>Eukaryota</taxon>
        <taxon>Metazoa</taxon>
        <taxon>Chordata</taxon>
        <taxon>Craniata</taxon>
        <taxon>Vertebrata</taxon>
        <taxon>Euteleostomi</taxon>
        <taxon>Actinopterygii</taxon>
        <taxon>Neopterygii</taxon>
        <taxon>Teleostei</taxon>
        <taxon>Neoteleostei</taxon>
        <taxon>Acanthomorphata</taxon>
        <taxon>Eupercaria</taxon>
        <taxon>Tetraodontiformes</taxon>
        <taxon>Tetradontoidea</taxon>
        <taxon>Tetraodontidae</taxon>
        <taxon>Tetraodon</taxon>
    </lineage>
</organism>
<dbReference type="AlphaFoldDB" id="Q4RCD2"/>
<accession>Q4RCD2</accession>
<gene>
    <name evidence="1" type="ORF">GSTENG00037043001</name>
</gene>
<sequence length="78" mass="7587">MVPGSPELGIRVGRAAACALSPPGAGAPDCPAPMGEPLPGSARSAGGAETLAARLGCRALSGTSAAMTSIRQQQRVCV</sequence>
<reference evidence="1" key="1">
    <citation type="journal article" date="2004" name="Nature">
        <title>Genome duplication in the teleost fish Tetraodon nigroviridis reveals the early vertebrate proto-karyotype.</title>
        <authorList>
            <person name="Jaillon O."/>
            <person name="Aury J.-M."/>
            <person name="Brunet F."/>
            <person name="Petit J.-L."/>
            <person name="Stange-Thomann N."/>
            <person name="Mauceli E."/>
            <person name="Bouneau L."/>
            <person name="Fischer C."/>
            <person name="Ozouf-Costaz C."/>
            <person name="Bernot A."/>
            <person name="Nicaud S."/>
            <person name="Jaffe D."/>
            <person name="Fisher S."/>
            <person name="Lutfalla G."/>
            <person name="Dossat C."/>
            <person name="Segurens B."/>
            <person name="Dasilva C."/>
            <person name="Salanoubat M."/>
            <person name="Levy M."/>
            <person name="Boudet N."/>
            <person name="Castellano S."/>
            <person name="Anthouard V."/>
            <person name="Jubin C."/>
            <person name="Castelli V."/>
            <person name="Katinka M."/>
            <person name="Vacherie B."/>
            <person name="Biemont C."/>
            <person name="Skalli Z."/>
            <person name="Cattolico L."/>
            <person name="Poulain J."/>
            <person name="De Berardinis V."/>
            <person name="Cruaud C."/>
            <person name="Duprat S."/>
            <person name="Brottier P."/>
            <person name="Coutanceau J.-P."/>
            <person name="Gouzy J."/>
            <person name="Parra G."/>
            <person name="Lardier G."/>
            <person name="Chapple C."/>
            <person name="McKernan K.J."/>
            <person name="McEwan P."/>
            <person name="Bosak S."/>
            <person name="Kellis M."/>
            <person name="Volff J.-N."/>
            <person name="Guigo R."/>
            <person name="Zody M.C."/>
            <person name="Mesirov J."/>
            <person name="Lindblad-Toh K."/>
            <person name="Birren B."/>
            <person name="Nusbaum C."/>
            <person name="Kahn D."/>
            <person name="Robinson-Rechavi M."/>
            <person name="Laudet V."/>
            <person name="Schachter V."/>
            <person name="Quetier F."/>
            <person name="Saurin W."/>
            <person name="Scarpelli C."/>
            <person name="Wincker P."/>
            <person name="Lander E.S."/>
            <person name="Weissenbach J."/>
            <person name="Roest Crollius H."/>
        </authorList>
    </citation>
    <scope>NUCLEOTIDE SEQUENCE [LARGE SCALE GENOMIC DNA]</scope>
</reference>
<proteinExistence type="predicted"/>
<protein>
    <submittedName>
        <fullName evidence="1">Chromosome undetermined SCAF19196, whole genome shotgun sequence</fullName>
    </submittedName>
</protein>
<feature type="non-terminal residue" evidence="1">
    <location>
        <position position="78"/>
    </location>
</feature>
<name>Q4RCD2_TETNG</name>
<dbReference type="EMBL" id="CAAE01019196">
    <property type="protein sequence ID" value="CAG13951.1"/>
    <property type="molecule type" value="Genomic_DNA"/>
</dbReference>
<reference evidence="1" key="2">
    <citation type="submission" date="2004-02" db="EMBL/GenBank/DDBJ databases">
        <authorList>
            <consortium name="Genoscope"/>
            <consortium name="Whitehead Institute Centre for Genome Research"/>
        </authorList>
    </citation>
    <scope>NUCLEOTIDE SEQUENCE</scope>
</reference>
<evidence type="ECO:0000313" key="1">
    <source>
        <dbReference type="EMBL" id="CAG13951.1"/>
    </source>
</evidence>
<dbReference type="KEGG" id="tng:GSTEN00037043G001"/>